<organism evidence="1 2">
    <name type="scientific">Macroventuria anomochaeta</name>
    <dbReference type="NCBI Taxonomy" id="301207"/>
    <lineage>
        <taxon>Eukaryota</taxon>
        <taxon>Fungi</taxon>
        <taxon>Dikarya</taxon>
        <taxon>Ascomycota</taxon>
        <taxon>Pezizomycotina</taxon>
        <taxon>Dothideomycetes</taxon>
        <taxon>Pleosporomycetidae</taxon>
        <taxon>Pleosporales</taxon>
        <taxon>Pleosporineae</taxon>
        <taxon>Didymellaceae</taxon>
        <taxon>Macroventuria</taxon>
    </lineage>
</organism>
<protein>
    <submittedName>
        <fullName evidence="1">Uncharacterized protein</fullName>
    </submittedName>
</protein>
<evidence type="ECO:0000313" key="1">
    <source>
        <dbReference type="EMBL" id="KAF2631790.1"/>
    </source>
</evidence>
<sequence>MGCEQRCKDRLVGGVERFELSATLQGWQGHADLFTVGTGPGRFSEATASPKSLGKVISPHGGGARLRPSAKASNVIRSDLLLAQAKLTEQHLCNAKILASAYKPHLPSIKVSKVTCLMLHRIRVFKTGSARSGNADGLTNSKEHDPEVGSQRVPALISAGTEELRR</sequence>
<evidence type="ECO:0000313" key="2">
    <source>
        <dbReference type="Proteomes" id="UP000799754"/>
    </source>
</evidence>
<name>A0ACB6SBY7_9PLEO</name>
<gene>
    <name evidence="1" type="ORF">BU25DRAFT_196888</name>
</gene>
<reference evidence="1" key="1">
    <citation type="journal article" date="2020" name="Stud. Mycol.">
        <title>101 Dothideomycetes genomes: a test case for predicting lifestyles and emergence of pathogens.</title>
        <authorList>
            <person name="Haridas S."/>
            <person name="Albert R."/>
            <person name="Binder M."/>
            <person name="Bloem J."/>
            <person name="Labutti K."/>
            <person name="Salamov A."/>
            <person name="Andreopoulos B."/>
            <person name="Baker S."/>
            <person name="Barry K."/>
            <person name="Bills G."/>
            <person name="Bluhm B."/>
            <person name="Cannon C."/>
            <person name="Castanera R."/>
            <person name="Culley D."/>
            <person name="Daum C."/>
            <person name="Ezra D."/>
            <person name="Gonzalez J."/>
            <person name="Henrissat B."/>
            <person name="Kuo A."/>
            <person name="Liang C."/>
            <person name="Lipzen A."/>
            <person name="Lutzoni F."/>
            <person name="Magnuson J."/>
            <person name="Mondo S."/>
            <person name="Nolan M."/>
            <person name="Ohm R."/>
            <person name="Pangilinan J."/>
            <person name="Park H.-J."/>
            <person name="Ramirez L."/>
            <person name="Alfaro M."/>
            <person name="Sun H."/>
            <person name="Tritt A."/>
            <person name="Yoshinaga Y."/>
            <person name="Zwiers L.-H."/>
            <person name="Turgeon B."/>
            <person name="Goodwin S."/>
            <person name="Spatafora J."/>
            <person name="Crous P."/>
            <person name="Grigoriev I."/>
        </authorList>
    </citation>
    <scope>NUCLEOTIDE SEQUENCE</scope>
    <source>
        <strain evidence="1">CBS 525.71</strain>
    </source>
</reference>
<dbReference type="EMBL" id="MU006704">
    <property type="protein sequence ID" value="KAF2631790.1"/>
    <property type="molecule type" value="Genomic_DNA"/>
</dbReference>
<dbReference type="Proteomes" id="UP000799754">
    <property type="component" value="Unassembled WGS sequence"/>
</dbReference>
<keyword evidence="2" id="KW-1185">Reference proteome</keyword>
<proteinExistence type="predicted"/>
<comment type="caution">
    <text evidence="1">The sequence shown here is derived from an EMBL/GenBank/DDBJ whole genome shotgun (WGS) entry which is preliminary data.</text>
</comment>
<accession>A0ACB6SBY7</accession>